<dbReference type="InterPro" id="IPR009057">
    <property type="entry name" value="Homeodomain-like_sf"/>
</dbReference>
<proteinExistence type="predicted"/>
<evidence type="ECO:0000256" key="5">
    <source>
        <dbReference type="SAM" id="MobiDB-lite"/>
    </source>
</evidence>
<evidence type="ECO:0000256" key="3">
    <source>
        <dbReference type="ARBA" id="ARBA00023163"/>
    </source>
</evidence>
<evidence type="ECO:0000256" key="1">
    <source>
        <dbReference type="ARBA" id="ARBA00023015"/>
    </source>
</evidence>
<dbReference type="PROSITE" id="PS50977">
    <property type="entry name" value="HTH_TETR_2"/>
    <property type="match status" value="1"/>
</dbReference>
<feature type="DNA-binding region" description="H-T-H motif" evidence="4">
    <location>
        <begin position="44"/>
        <end position="63"/>
    </location>
</feature>
<dbReference type="GO" id="GO:0003700">
    <property type="term" value="F:DNA-binding transcription factor activity"/>
    <property type="evidence" value="ECO:0007669"/>
    <property type="project" value="TreeGrafter"/>
</dbReference>
<evidence type="ECO:0000313" key="7">
    <source>
        <dbReference type="EMBL" id="KAB8169635.1"/>
    </source>
</evidence>
<comment type="caution">
    <text evidence="7">The sequence shown here is derived from an EMBL/GenBank/DDBJ whole genome shotgun (WGS) entry which is preliminary data.</text>
</comment>
<name>A0A5N6AN45_9ACTN</name>
<dbReference type="OrthoDB" id="9796019at2"/>
<keyword evidence="8" id="KW-1185">Reference proteome</keyword>
<dbReference type="Pfam" id="PF16859">
    <property type="entry name" value="TetR_C_11"/>
    <property type="match status" value="1"/>
</dbReference>
<protein>
    <submittedName>
        <fullName evidence="7">TetR family transcriptional regulator</fullName>
    </submittedName>
</protein>
<dbReference type="SUPFAM" id="SSF48498">
    <property type="entry name" value="Tetracyclin repressor-like, C-terminal domain"/>
    <property type="match status" value="1"/>
</dbReference>
<dbReference type="PRINTS" id="PR00455">
    <property type="entry name" value="HTHTETR"/>
</dbReference>
<dbReference type="InterPro" id="IPR036271">
    <property type="entry name" value="Tet_transcr_reg_TetR-rel_C_sf"/>
</dbReference>
<reference evidence="7" key="1">
    <citation type="submission" date="2019-10" db="EMBL/GenBank/DDBJ databases">
        <title>Nonomuraea sp. nov., isolated from Phyllanthus amarus.</title>
        <authorList>
            <person name="Klykleung N."/>
            <person name="Tanasupawat S."/>
        </authorList>
    </citation>
    <scope>NUCLEOTIDE SEQUENCE [LARGE SCALE GENOMIC DNA]</scope>
    <source>
        <strain evidence="7">3MP-10</strain>
    </source>
</reference>
<dbReference type="InterPro" id="IPR011075">
    <property type="entry name" value="TetR_C"/>
</dbReference>
<feature type="compositionally biased region" description="Polar residues" evidence="5">
    <location>
        <begin position="1"/>
        <end position="13"/>
    </location>
</feature>
<dbReference type="PANTHER" id="PTHR30055:SF225">
    <property type="entry name" value="TRANSCRIPTIONAL REGULATORY PROTEIN-RELATED"/>
    <property type="match status" value="1"/>
</dbReference>
<dbReference type="PANTHER" id="PTHR30055">
    <property type="entry name" value="HTH-TYPE TRANSCRIPTIONAL REGULATOR RUTR"/>
    <property type="match status" value="1"/>
</dbReference>
<gene>
    <name evidence="7" type="ORF">FH607_002500</name>
</gene>
<dbReference type="Pfam" id="PF00440">
    <property type="entry name" value="TetR_N"/>
    <property type="match status" value="1"/>
</dbReference>
<keyword evidence="2 4" id="KW-0238">DNA-binding</keyword>
<evidence type="ECO:0000256" key="2">
    <source>
        <dbReference type="ARBA" id="ARBA00023125"/>
    </source>
</evidence>
<dbReference type="InterPro" id="IPR001647">
    <property type="entry name" value="HTH_TetR"/>
</dbReference>
<feature type="region of interest" description="Disordered" evidence="5">
    <location>
        <begin position="1"/>
        <end position="20"/>
    </location>
</feature>
<organism evidence="7 8">
    <name type="scientific">Streptomyces mimosae</name>
    <dbReference type="NCBI Taxonomy" id="2586635"/>
    <lineage>
        <taxon>Bacteria</taxon>
        <taxon>Bacillati</taxon>
        <taxon>Actinomycetota</taxon>
        <taxon>Actinomycetes</taxon>
        <taxon>Kitasatosporales</taxon>
        <taxon>Streptomycetaceae</taxon>
        <taxon>Streptomyces</taxon>
    </lineage>
</organism>
<evidence type="ECO:0000256" key="4">
    <source>
        <dbReference type="PROSITE-ProRule" id="PRU00335"/>
    </source>
</evidence>
<dbReference type="AlphaFoldDB" id="A0A5N6AN45"/>
<evidence type="ECO:0000313" key="8">
    <source>
        <dbReference type="Proteomes" id="UP000314251"/>
    </source>
</evidence>
<dbReference type="Gene3D" id="1.10.357.10">
    <property type="entry name" value="Tetracycline Repressor, domain 2"/>
    <property type="match status" value="1"/>
</dbReference>
<dbReference type="RefSeq" id="WP_139665940.1">
    <property type="nucleotide sequence ID" value="NZ_VDLY02000002.1"/>
</dbReference>
<dbReference type="SUPFAM" id="SSF46689">
    <property type="entry name" value="Homeodomain-like"/>
    <property type="match status" value="1"/>
</dbReference>
<keyword evidence="3" id="KW-0804">Transcription</keyword>
<dbReference type="InterPro" id="IPR050109">
    <property type="entry name" value="HTH-type_TetR-like_transc_reg"/>
</dbReference>
<evidence type="ECO:0000259" key="6">
    <source>
        <dbReference type="PROSITE" id="PS50977"/>
    </source>
</evidence>
<dbReference type="Gene3D" id="1.10.10.60">
    <property type="entry name" value="Homeodomain-like"/>
    <property type="match status" value="1"/>
</dbReference>
<accession>A0A5N6AN45</accession>
<dbReference type="Proteomes" id="UP000314251">
    <property type="component" value="Unassembled WGS sequence"/>
</dbReference>
<dbReference type="GO" id="GO:0000976">
    <property type="term" value="F:transcription cis-regulatory region binding"/>
    <property type="evidence" value="ECO:0007669"/>
    <property type="project" value="TreeGrafter"/>
</dbReference>
<feature type="domain" description="HTH tetR-type" evidence="6">
    <location>
        <begin position="21"/>
        <end position="81"/>
    </location>
</feature>
<dbReference type="EMBL" id="VDLY02000002">
    <property type="protein sequence ID" value="KAB8169635.1"/>
    <property type="molecule type" value="Genomic_DNA"/>
</dbReference>
<sequence>MTASASESNSPSPGGTRRRGEVLRKAILDAALEELRTVGYARLSMDSVAAAAGTGKAALYRRWANRDELVADALRSALPDPAEIELTGDPRTDLLALVTCVRDAIRLSYGEVFRAVRGEATAAQGMVHSLFGDRVMTPCHELTLQVLREGVAAGQLRAEAVNDRVATVGPAMVIHAVITGRPRLSDRYLAAVVDDVILPLVSR</sequence>
<keyword evidence="1" id="KW-0805">Transcription regulation</keyword>